<dbReference type="EMBL" id="BMFW01000008">
    <property type="protein sequence ID" value="GGH95698.1"/>
    <property type="molecule type" value="Genomic_DNA"/>
</dbReference>
<keyword evidence="3" id="KW-1185">Reference proteome</keyword>
<proteinExistence type="predicted"/>
<dbReference type="RefSeq" id="WP_188571622.1">
    <property type="nucleotide sequence ID" value="NZ_BMFW01000008.1"/>
</dbReference>
<accession>A0ABQ2ATP5</accession>
<comment type="caution">
    <text evidence="2">The sequence shown here is derived from an EMBL/GenBank/DDBJ whole genome shotgun (WGS) entry which is preliminary data.</text>
</comment>
<feature type="compositionally biased region" description="Low complexity" evidence="1">
    <location>
        <begin position="123"/>
        <end position="135"/>
    </location>
</feature>
<reference evidence="3" key="1">
    <citation type="journal article" date="2019" name="Int. J. Syst. Evol. Microbiol.">
        <title>The Global Catalogue of Microorganisms (GCM) 10K type strain sequencing project: providing services to taxonomists for standard genome sequencing and annotation.</title>
        <authorList>
            <consortium name="The Broad Institute Genomics Platform"/>
            <consortium name="The Broad Institute Genome Sequencing Center for Infectious Disease"/>
            <person name="Wu L."/>
            <person name="Ma J."/>
        </authorList>
    </citation>
    <scope>NUCLEOTIDE SEQUENCE [LARGE SCALE GENOMIC DNA]</scope>
    <source>
        <strain evidence="3">CGMCC 1.12778</strain>
    </source>
</reference>
<evidence type="ECO:0000313" key="3">
    <source>
        <dbReference type="Proteomes" id="UP000643279"/>
    </source>
</evidence>
<feature type="region of interest" description="Disordered" evidence="1">
    <location>
        <begin position="119"/>
        <end position="147"/>
    </location>
</feature>
<name>A0ABQ2ATP5_9MICC</name>
<protein>
    <submittedName>
        <fullName evidence="2">Uncharacterized protein</fullName>
    </submittedName>
</protein>
<evidence type="ECO:0000256" key="1">
    <source>
        <dbReference type="SAM" id="MobiDB-lite"/>
    </source>
</evidence>
<organism evidence="2 3">
    <name type="scientific">Arthrobacter liuii</name>
    <dbReference type="NCBI Taxonomy" id="1476996"/>
    <lineage>
        <taxon>Bacteria</taxon>
        <taxon>Bacillati</taxon>
        <taxon>Actinomycetota</taxon>
        <taxon>Actinomycetes</taxon>
        <taxon>Micrococcales</taxon>
        <taxon>Micrococcaceae</taxon>
        <taxon>Arthrobacter</taxon>
    </lineage>
</organism>
<dbReference type="Proteomes" id="UP000643279">
    <property type="component" value="Unassembled WGS sequence"/>
</dbReference>
<evidence type="ECO:0000313" key="2">
    <source>
        <dbReference type="EMBL" id="GGH95698.1"/>
    </source>
</evidence>
<sequence>MSNLIPSGALRRMLLPPTYGRHVTPDTEFTILSVEVWASGLVVNVHLPSDDAPEPRLKLQDHFGTEYTLQESATVGSRNLQVFTPSVPPGTRSLTIRSAHDSDGRPVVTFAVPLMAVEGDEGANAPRRQAPAAANDKPYQPELRRPA</sequence>
<gene>
    <name evidence="2" type="ORF">GCM10007170_21830</name>
</gene>